<evidence type="ECO:0000256" key="1">
    <source>
        <dbReference type="ARBA" id="ARBA00022723"/>
    </source>
</evidence>
<name>A0A1M7XZX8_9BACT</name>
<dbReference type="Gene3D" id="3.30.1330.130">
    <property type="match status" value="1"/>
</dbReference>
<dbReference type="Proteomes" id="UP000184603">
    <property type="component" value="Unassembled WGS sequence"/>
</dbReference>
<protein>
    <submittedName>
        <fullName evidence="6">Formylmethanofuran dehydrogenase subunit E</fullName>
    </submittedName>
</protein>
<proteinExistence type="predicted"/>
<feature type="domain" description="Formylmethanofuran dehydrogenase subunit E" evidence="5">
    <location>
        <begin position="16"/>
        <end position="151"/>
    </location>
</feature>
<dbReference type="SUPFAM" id="SSF143555">
    <property type="entry name" value="FwdE-like"/>
    <property type="match status" value="1"/>
</dbReference>
<dbReference type="Pfam" id="PF02663">
    <property type="entry name" value="FmdE"/>
    <property type="match status" value="1"/>
</dbReference>
<dbReference type="STRING" id="1121416.SAMN02745220_00889"/>
<organism evidence="6 7">
    <name type="scientific">Desulfopila aestuarii DSM 18488</name>
    <dbReference type="NCBI Taxonomy" id="1121416"/>
    <lineage>
        <taxon>Bacteria</taxon>
        <taxon>Pseudomonadati</taxon>
        <taxon>Thermodesulfobacteriota</taxon>
        <taxon>Desulfobulbia</taxon>
        <taxon>Desulfobulbales</taxon>
        <taxon>Desulfocapsaceae</taxon>
        <taxon>Desulfopila</taxon>
    </lineage>
</organism>
<dbReference type="InterPro" id="IPR053194">
    <property type="entry name" value="tRNA_methyltr_O"/>
</dbReference>
<dbReference type="InterPro" id="IPR026328">
    <property type="entry name" value="FmdE"/>
</dbReference>
<dbReference type="PIRSF" id="PIRSF006578">
    <property type="entry name" value="FwdE"/>
    <property type="match status" value="1"/>
</dbReference>
<feature type="domain" description="Zinc finger DksA/TraR C4-type" evidence="4">
    <location>
        <begin position="168"/>
        <end position="201"/>
    </location>
</feature>
<dbReference type="Pfam" id="PF01258">
    <property type="entry name" value="zf-dskA_traR"/>
    <property type="match status" value="1"/>
</dbReference>
<evidence type="ECO:0000256" key="2">
    <source>
        <dbReference type="ARBA" id="ARBA00022771"/>
    </source>
</evidence>
<dbReference type="AlphaFoldDB" id="A0A1M7XZX8"/>
<keyword evidence="7" id="KW-1185">Reference proteome</keyword>
<keyword evidence="1" id="KW-0479">Metal-binding</keyword>
<dbReference type="InterPro" id="IPR000962">
    <property type="entry name" value="Znf_DskA_TraR"/>
</dbReference>
<evidence type="ECO:0000259" key="4">
    <source>
        <dbReference type="Pfam" id="PF01258"/>
    </source>
</evidence>
<evidence type="ECO:0000256" key="3">
    <source>
        <dbReference type="ARBA" id="ARBA00022833"/>
    </source>
</evidence>
<dbReference type="PANTHER" id="PTHR39418">
    <property type="entry name" value="DEHYDROGENASE-RELATED"/>
    <property type="match status" value="1"/>
</dbReference>
<evidence type="ECO:0000313" key="6">
    <source>
        <dbReference type="EMBL" id="SHO44823.1"/>
    </source>
</evidence>
<keyword evidence="2" id="KW-0863">Zinc-finger</keyword>
<keyword evidence="3" id="KW-0862">Zinc</keyword>
<reference evidence="6 7" key="1">
    <citation type="submission" date="2016-12" db="EMBL/GenBank/DDBJ databases">
        <authorList>
            <person name="Song W.-J."/>
            <person name="Kurnit D.M."/>
        </authorList>
    </citation>
    <scope>NUCLEOTIDE SEQUENCE [LARGE SCALE GENOMIC DNA]</scope>
    <source>
        <strain evidence="6 7">DSM 18488</strain>
    </source>
</reference>
<dbReference type="OrthoDB" id="9804309at2"/>
<dbReference type="RefSeq" id="WP_073612238.1">
    <property type="nucleotide sequence ID" value="NZ_FRFE01000003.1"/>
</dbReference>
<evidence type="ECO:0000259" key="5">
    <source>
        <dbReference type="Pfam" id="PF02663"/>
    </source>
</evidence>
<dbReference type="PANTHER" id="PTHR39418:SF1">
    <property type="entry name" value="DEHYDROGENASE"/>
    <property type="match status" value="1"/>
</dbReference>
<sequence>MTLNISEQAIAETIAFHGHSCPGLAIGIRVADYVKQEFGEVEPHHLICVTETDMCGVDAIQFLTGCTFGKGNLIHRDYGKAAFSFYQLAAKRAIRLVLRPDARGGTHPQLAELIAKSKNGELTDKEKERIAELRGEMQERLMNLPLHDMFTVTSVDFKPPRGARILQSLTCEACGEQTMESRTRRFAGQTLCIPCYEQVEQKM</sequence>
<evidence type="ECO:0000313" key="7">
    <source>
        <dbReference type="Proteomes" id="UP000184603"/>
    </source>
</evidence>
<dbReference type="EMBL" id="FRFE01000003">
    <property type="protein sequence ID" value="SHO44823.1"/>
    <property type="molecule type" value="Genomic_DNA"/>
</dbReference>
<accession>A0A1M7XZX8</accession>
<gene>
    <name evidence="6" type="ORF">SAMN02745220_00889</name>
</gene>
<dbReference type="GO" id="GO:0008270">
    <property type="term" value="F:zinc ion binding"/>
    <property type="evidence" value="ECO:0007669"/>
    <property type="project" value="UniProtKB-KW"/>
</dbReference>
<dbReference type="InterPro" id="IPR003814">
    <property type="entry name" value="FmdEsu_dom"/>
</dbReference>